<dbReference type="PROSITE" id="PS51892">
    <property type="entry name" value="SUBTILASE"/>
    <property type="match status" value="1"/>
</dbReference>
<keyword evidence="2 5" id="KW-0645">Protease</keyword>
<evidence type="ECO:0000256" key="5">
    <source>
        <dbReference type="PROSITE-ProRule" id="PRU01240"/>
    </source>
</evidence>
<organism evidence="8 9">
    <name type="scientific">Cohnella thailandensis</name>
    <dbReference type="NCBI Taxonomy" id="557557"/>
    <lineage>
        <taxon>Bacteria</taxon>
        <taxon>Bacillati</taxon>
        <taxon>Bacillota</taxon>
        <taxon>Bacilli</taxon>
        <taxon>Bacillales</taxon>
        <taxon>Paenibacillaceae</taxon>
        <taxon>Cohnella</taxon>
    </lineage>
</organism>
<feature type="chain" id="PRO_5039203833" evidence="6">
    <location>
        <begin position="24"/>
        <end position="873"/>
    </location>
</feature>
<dbReference type="SUPFAM" id="SSF89260">
    <property type="entry name" value="Collagen-binding domain"/>
    <property type="match status" value="3"/>
</dbReference>
<dbReference type="GO" id="GO:0004252">
    <property type="term" value="F:serine-type endopeptidase activity"/>
    <property type="evidence" value="ECO:0007669"/>
    <property type="project" value="UniProtKB-UniRule"/>
</dbReference>
<dbReference type="InterPro" id="IPR000209">
    <property type="entry name" value="Peptidase_S8/S53_dom"/>
</dbReference>
<dbReference type="Gene3D" id="2.60.120.380">
    <property type="match status" value="3"/>
</dbReference>
<keyword evidence="4 5" id="KW-0720">Serine protease</keyword>
<dbReference type="InterPro" id="IPR001119">
    <property type="entry name" value="SLH_dom"/>
</dbReference>
<dbReference type="PROSITE" id="PS00136">
    <property type="entry name" value="SUBTILASE_ASP"/>
    <property type="match status" value="1"/>
</dbReference>
<dbReference type="SUPFAM" id="SSF52743">
    <property type="entry name" value="Subtilisin-like"/>
    <property type="match status" value="1"/>
</dbReference>
<evidence type="ECO:0000256" key="1">
    <source>
        <dbReference type="ARBA" id="ARBA00011073"/>
    </source>
</evidence>
<dbReference type="RefSeq" id="WP_185123315.1">
    <property type="nucleotide sequence ID" value="NZ_JACJVQ010000028.1"/>
</dbReference>
<feature type="active site" description="Charge relay system" evidence="5">
    <location>
        <position position="90"/>
    </location>
</feature>
<keyword evidence="6" id="KW-0732">Signal</keyword>
<dbReference type="InterPro" id="IPR015500">
    <property type="entry name" value="Peptidase_S8_subtilisin-rel"/>
</dbReference>
<sequence>MKRHTSFVLVVGTAWAVIFSAAAGPLAFGNPAAASATESKAIPVKASSLTFVQENGGSQEQPADFLQAIGVPEAWRSLKGEVAGTIAIVDTGVDLNHPLLAKYLTDGVNLLDSRKPPEDDNGHGTAVAGIIAQIAEASSAGASWKMKMMPIKALDSNGEGSETSLVRGIQYAIEKKADIVVLSLGLRRDAPEMRKVVEQAEKAGVLLIAAGGNDAAQFGKKAAIQYPAAYPTVLAVAGADGTKPQAESTTGTEIDLAAPWRVSTYKRGGGTVTVEGTSMGAPQVAGAAALLMASKPNKTPAELREILRRTAQDVAAKGWDAQTGYGIVRADLAAASDDNIDWREPNDSRQTASAFPLGAELYGVWLKDDEWDYYKIEVPYDGDLTVRWEELDGSSQTPNLILSSSGSSEEIVPFFRGERHYSWNVGHGRYYLKTSKGRGGPNGAVPYRLETGFVMADDAMEPNGSPLQAFTLSPRTQSWTGNFNRQGDEDWVQIALPKDGKLRLTVEPSTTRIDPAIFVQQAGGEASWSRDDYGDGRSEQLVLTNASSGKYYIQVRNAVSEKPEPVIGTYRVQLEYITPYVDPHEPNDAPLQATVIRLNAETPIQGLISSADDKDWYRFTIGERMQASLQLGNIPSSAQAAVKLYDKGVKELEGWSNRKGTDRIDGSRLLPPGTYYVSVEADAPIQSSYYELNLKGVPIAQSFKDVSGHWAEKPITAVAKEGWMSGYGDGRFLPDRELSRAEAIVIAVRAFQPASKGTRSKYSDLASAEWASDSIRIAEAEGWLSGFTGRRLEPDKSITRGEAAVLFANAAGLTQSKLPPIRFLDVPSSHKAAGAVDALVRKKWMAGYGDGTFRPDRTITRAEWSALLAKLLQ</sequence>
<feature type="domain" description="SLH" evidence="7">
    <location>
        <begin position="819"/>
        <end position="873"/>
    </location>
</feature>
<dbReference type="InterPro" id="IPR007280">
    <property type="entry name" value="Peptidase_C_arc/bac"/>
</dbReference>
<dbReference type="PROSITE" id="PS51272">
    <property type="entry name" value="SLH"/>
    <property type="match status" value="3"/>
</dbReference>
<feature type="domain" description="SLH" evidence="7">
    <location>
        <begin position="762"/>
        <end position="817"/>
    </location>
</feature>
<gene>
    <name evidence="8" type="ORF">H7B67_28605</name>
</gene>
<dbReference type="InterPro" id="IPR036852">
    <property type="entry name" value="Peptidase_S8/S53_dom_sf"/>
</dbReference>
<dbReference type="Proteomes" id="UP000535838">
    <property type="component" value="Unassembled WGS sequence"/>
</dbReference>
<dbReference type="PRINTS" id="PR00723">
    <property type="entry name" value="SUBTILISIN"/>
</dbReference>
<evidence type="ECO:0000313" key="8">
    <source>
        <dbReference type="EMBL" id="MBB6638110.1"/>
    </source>
</evidence>
<evidence type="ECO:0000259" key="7">
    <source>
        <dbReference type="PROSITE" id="PS51272"/>
    </source>
</evidence>
<reference evidence="8 9" key="1">
    <citation type="submission" date="2020-08" db="EMBL/GenBank/DDBJ databases">
        <title>Cohnella phylogeny.</title>
        <authorList>
            <person name="Dunlap C."/>
        </authorList>
    </citation>
    <scope>NUCLEOTIDE SEQUENCE [LARGE SCALE GENOMIC DNA]</scope>
    <source>
        <strain evidence="8 9">DSM 25241</strain>
    </source>
</reference>
<dbReference type="GO" id="GO:0006508">
    <property type="term" value="P:proteolysis"/>
    <property type="evidence" value="ECO:0007669"/>
    <property type="project" value="UniProtKB-KW"/>
</dbReference>
<evidence type="ECO:0000256" key="4">
    <source>
        <dbReference type="ARBA" id="ARBA00022825"/>
    </source>
</evidence>
<comment type="caution">
    <text evidence="8">The sequence shown here is derived from an EMBL/GenBank/DDBJ whole genome shotgun (WGS) entry which is preliminary data.</text>
</comment>
<feature type="domain" description="SLH" evidence="7">
    <location>
        <begin position="698"/>
        <end position="761"/>
    </location>
</feature>
<evidence type="ECO:0000256" key="6">
    <source>
        <dbReference type="SAM" id="SignalP"/>
    </source>
</evidence>
<dbReference type="AlphaFoldDB" id="A0A841T7S2"/>
<name>A0A841T7S2_9BACL</name>
<keyword evidence="9" id="KW-1185">Reference proteome</keyword>
<evidence type="ECO:0000256" key="2">
    <source>
        <dbReference type="ARBA" id="ARBA00022670"/>
    </source>
</evidence>
<keyword evidence="3 5" id="KW-0378">Hydrolase</keyword>
<comment type="similarity">
    <text evidence="1 5">Belongs to the peptidase S8 family.</text>
</comment>
<dbReference type="PANTHER" id="PTHR43806">
    <property type="entry name" value="PEPTIDASE S8"/>
    <property type="match status" value="1"/>
</dbReference>
<evidence type="ECO:0000256" key="3">
    <source>
        <dbReference type="ARBA" id="ARBA00022801"/>
    </source>
</evidence>
<protein>
    <submittedName>
        <fullName evidence="8">S8 family serine peptidase</fullName>
    </submittedName>
</protein>
<dbReference type="Pfam" id="PF00395">
    <property type="entry name" value="SLH"/>
    <property type="match status" value="3"/>
</dbReference>
<dbReference type="Pfam" id="PF04151">
    <property type="entry name" value="PPC"/>
    <property type="match status" value="1"/>
</dbReference>
<feature type="signal peptide" evidence="6">
    <location>
        <begin position="1"/>
        <end position="23"/>
    </location>
</feature>
<feature type="active site" description="Charge relay system" evidence="5">
    <location>
        <position position="123"/>
    </location>
</feature>
<dbReference type="EMBL" id="JACJVQ010000028">
    <property type="protein sequence ID" value="MBB6638110.1"/>
    <property type="molecule type" value="Genomic_DNA"/>
</dbReference>
<dbReference type="Pfam" id="PF00082">
    <property type="entry name" value="Peptidase_S8"/>
    <property type="match status" value="1"/>
</dbReference>
<dbReference type="InterPro" id="IPR050131">
    <property type="entry name" value="Peptidase_S8_subtilisin-like"/>
</dbReference>
<feature type="active site" description="Charge relay system" evidence="5">
    <location>
        <position position="278"/>
    </location>
</feature>
<dbReference type="Gene3D" id="3.40.50.200">
    <property type="entry name" value="Peptidase S8/S53 domain"/>
    <property type="match status" value="1"/>
</dbReference>
<evidence type="ECO:0000313" key="9">
    <source>
        <dbReference type="Proteomes" id="UP000535838"/>
    </source>
</evidence>
<accession>A0A841T7S2</accession>
<dbReference type="InterPro" id="IPR023827">
    <property type="entry name" value="Peptidase_S8_Asp-AS"/>
</dbReference>
<proteinExistence type="inferred from homology"/>
<dbReference type="PANTHER" id="PTHR43806:SF11">
    <property type="entry name" value="CEREVISIN-RELATED"/>
    <property type="match status" value="1"/>
</dbReference>